<dbReference type="Pfam" id="PF06455">
    <property type="entry name" value="NADH5_C"/>
    <property type="match status" value="1"/>
</dbReference>
<feature type="transmembrane region" description="Helical" evidence="16">
    <location>
        <begin position="381"/>
        <end position="403"/>
    </location>
</feature>
<evidence type="ECO:0000256" key="2">
    <source>
        <dbReference type="ARBA" id="ARBA00012944"/>
    </source>
</evidence>
<dbReference type="InterPro" id="IPR010934">
    <property type="entry name" value="NADH_DH_su5_C"/>
</dbReference>
<reference evidence="20" key="1">
    <citation type="journal article" date="2020" name="BMC Evol. Biol.">
        <title>A mitogenomic phylogeny of chitons (Mollusca: Polyplacophora).</title>
        <authorList>
            <person name="Irisarri I."/>
            <person name="Uribe J.E."/>
            <person name="Eernisse D.J."/>
            <person name="Zardoya R."/>
        </authorList>
    </citation>
    <scope>NUCLEOTIDE SEQUENCE</scope>
</reference>
<keyword evidence="10 16" id="KW-1133">Transmembrane helix</keyword>
<evidence type="ECO:0000256" key="3">
    <source>
        <dbReference type="ARBA" id="ARBA00021096"/>
    </source>
</evidence>
<keyword evidence="9" id="KW-0249">Electron transport</keyword>
<dbReference type="AlphaFoldDB" id="A0A6H1PG07"/>
<keyword evidence="4 16" id="KW-0813">Transport</keyword>
<evidence type="ECO:0000256" key="11">
    <source>
        <dbReference type="ARBA" id="ARBA00023027"/>
    </source>
</evidence>
<evidence type="ECO:0000256" key="1">
    <source>
        <dbReference type="ARBA" id="ARBA00004448"/>
    </source>
</evidence>
<evidence type="ECO:0000256" key="15">
    <source>
        <dbReference type="ARBA" id="ARBA00049551"/>
    </source>
</evidence>
<sequence length="570" mass="65334">MPSYKTTTVIASIFLMLLSLTMINSYMYLIFYNCKYMIQLDFFEMNSMFMSISFIMDWTTTLFSALVCFISSCVTMFSFSYMSKDIFIKRFTWIIMLFVLSMNFLIFIPNMVSLLLGWDGLGLVSFCLVIYYQNSKSLGAGLITAFMNRIGDVGIMMSIGWTSTQAHWESMFMENYIFFTMTAMMILIAGMTKSAQIPFSSWLPAAMAAPTPVSALVHSSTLVTAGVFILIRFFTLLDTFYIFKYMLLITAISTMLMAGVAANYETDLKKIIALSTLSQLGMMMSSIGSGMPLLALTHLFTHALFKALLFLCAGSIIHYHMNNQDTRKMSQLWNRLPISSTCFNIANLALCGFPFFAGFYSKDFIIEMMLMNQMNMITMTLVSLSTFFTVMYSMRLSMTIFWNEIKQTPMLSYSDENFSLCSPIIILTLGSIFSGPMFSWMFLSPMVFPFLSNTNKLSTTLILMLSAYLNITMTKEMTKTNNFSNYLFSSMWFMTFISNNLISKPYMTNSFTTLKIMDMGWLEYLGSEKIFNLLIFCSKVNQNYQSNYMNFFLFMMSTSLLLMPLFIFML</sequence>
<evidence type="ECO:0000256" key="6">
    <source>
        <dbReference type="ARBA" id="ARBA00022692"/>
    </source>
</evidence>
<feature type="transmembrane region" description="Helical" evidence="16">
    <location>
        <begin position="213"/>
        <end position="234"/>
    </location>
</feature>
<keyword evidence="6 16" id="KW-0812">Transmembrane</keyword>
<gene>
    <name evidence="20" type="primary">ND5</name>
</gene>
<dbReference type="EMBL" id="MN864051">
    <property type="protein sequence ID" value="QIZ12543.1"/>
    <property type="molecule type" value="Genomic_DNA"/>
</dbReference>
<dbReference type="Pfam" id="PF00662">
    <property type="entry name" value="Proton_antipo_N"/>
    <property type="match status" value="1"/>
</dbReference>
<feature type="transmembrane region" description="Helical" evidence="16">
    <location>
        <begin position="303"/>
        <end position="321"/>
    </location>
</feature>
<dbReference type="GO" id="GO:0005743">
    <property type="term" value="C:mitochondrial inner membrane"/>
    <property type="evidence" value="ECO:0007669"/>
    <property type="project" value="UniProtKB-SubCell"/>
</dbReference>
<evidence type="ECO:0000256" key="4">
    <source>
        <dbReference type="ARBA" id="ARBA00022448"/>
    </source>
</evidence>
<feature type="transmembrane region" description="Helical" evidence="16">
    <location>
        <begin position="455"/>
        <end position="471"/>
    </location>
</feature>
<organism evidence="20">
    <name type="scientific">Tonicina zschaui</name>
    <dbReference type="NCBI Taxonomy" id="2719129"/>
    <lineage>
        <taxon>Eukaryota</taxon>
        <taxon>Metazoa</taxon>
        <taxon>Spiralia</taxon>
        <taxon>Lophotrochozoa</taxon>
        <taxon>Mollusca</taxon>
        <taxon>Polyplacophora</taxon>
        <taxon>Neoloricata</taxon>
        <taxon>Chitonida</taxon>
        <taxon>Chitonina</taxon>
        <taxon>Ischnochitonidae</taxon>
        <taxon>Tonicina</taxon>
    </lineage>
</organism>
<feature type="transmembrane region" description="Helical" evidence="16">
    <location>
        <begin position="342"/>
        <end position="361"/>
    </location>
</feature>
<evidence type="ECO:0000256" key="12">
    <source>
        <dbReference type="ARBA" id="ARBA00023075"/>
    </source>
</evidence>
<comment type="catalytic activity">
    <reaction evidence="15 16">
        <text>a ubiquinone + NADH + 5 H(+)(in) = a ubiquinol + NAD(+) + 4 H(+)(out)</text>
        <dbReference type="Rhea" id="RHEA:29091"/>
        <dbReference type="Rhea" id="RHEA-COMP:9565"/>
        <dbReference type="Rhea" id="RHEA-COMP:9566"/>
        <dbReference type="ChEBI" id="CHEBI:15378"/>
        <dbReference type="ChEBI" id="CHEBI:16389"/>
        <dbReference type="ChEBI" id="CHEBI:17976"/>
        <dbReference type="ChEBI" id="CHEBI:57540"/>
        <dbReference type="ChEBI" id="CHEBI:57945"/>
        <dbReference type="EC" id="7.1.1.2"/>
    </reaction>
</comment>
<feature type="domain" description="NADH-Ubiquinone oxidoreductase (complex I) chain 5 N-terminal" evidence="18">
    <location>
        <begin position="43"/>
        <end position="91"/>
    </location>
</feature>
<feature type="transmembrane region" description="Helical" evidence="16">
    <location>
        <begin position="91"/>
        <end position="108"/>
    </location>
</feature>
<feature type="transmembrane region" description="Helical" evidence="16">
    <location>
        <begin position="12"/>
        <end position="32"/>
    </location>
</feature>
<proteinExistence type="inferred from homology"/>
<protein>
    <recommendedName>
        <fullName evidence="3 16">NADH-ubiquinone oxidoreductase chain 5</fullName>
        <ecNumber evidence="2 16">7.1.1.2</ecNumber>
    </recommendedName>
</protein>
<dbReference type="GO" id="GO:0015990">
    <property type="term" value="P:electron transport coupled proton transport"/>
    <property type="evidence" value="ECO:0007669"/>
    <property type="project" value="TreeGrafter"/>
</dbReference>
<feature type="transmembrane region" description="Helical" evidence="16">
    <location>
        <begin position="52"/>
        <end position="79"/>
    </location>
</feature>
<feature type="domain" description="NADH dehydrogenase subunit 5 C-terminal" evidence="19">
    <location>
        <begin position="392"/>
        <end position="566"/>
    </location>
</feature>
<evidence type="ECO:0000256" key="7">
    <source>
        <dbReference type="ARBA" id="ARBA00022792"/>
    </source>
</evidence>
<dbReference type="PRINTS" id="PR01434">
    <property type="entry name" value="NADHDHGNASE5"/>
</dbReference>
<comment type="similarity">
    <text evidence="16">Belongs to the complex I subunit 5 family.</text>
</comment>
<evidence type="ECO:0000256" key="9">
    <source>
        <dbReference type="ARBA" id="ARBA00022982"/>
    </source>
</evidence>
<dbReference type="GO" id="GO:0003954">
    <property type="term" value="F:NADH dehydrogenase activity"/>
    <property type="evidence" value="ECO:0007669"/>
    <property type="project" value="TreeGrafter"/>
</dbReference>
<comment type="subcellular location">
    <subcellularLocation>
        <location evidence="1">Mitochondrion inner membrane</location>
        <topology evidence="1">Multi-pass membrane protein</topology>
    </subcellularLocation>
</comment>
<dbReference type="PANTHER" id="PTHR42829">
    <property type="entry name" value="NADH-UBIQUINONE OXIDOREDUCTASE CHAIN 5"/>
    <property type="match status" value="1"/>
</dbReference>
<dbReference type="GO" id="GO:0008137">
    <property type="term" value="F:NADH dehydrogenase (ubiquinone) activity"/>
    <property type="evidence" value="ECO:0007669"/>
    <property type="project" value="UniProtKB-EC"/>
</dbReference>
<evidence type="ECO:0000313" key="20">
    <source>
        <dbReference type="EMBL" id="QIZ12543.1"/>
    </source>
</evidence>
<evidence type="ECO:0000256" key="13">
    <source>
        <dbReference type="ARBA" id="ARBA00023128"/>
    </source>
</evidence>
<feature type="transmembrane region" description="Helical" evidence="16">
    <location>
        <begin position="173"/>
        <end position="192"/>
    </location>
</feature>
<comment type="function">
    <text evidence="16">Core subunit of the mitochondrial membrane respiratory chain NADH dehydrogenase (Complex I) which catalyzes electron transfer from NADH through the respiratory chain, using ubiquinone as an electron acceptor. Essential for the catalytic activity and assembly of complex I.</text>
</comment>
<dbReference type="GO" id="GO:0042773">
    <property type="term" value="P:ATP synthesis coupled electron transport"/>
    <property type="evidence" value="ECO:0007669"/>
    <property type="project" value="InterPro"/>
</dbReference>
<evidence type="ECO:0000256" key="5">
    <source>
        <dbReference type="ARBA" id="ARBA00022660"/>
    </source>
</evidence>
<keyword evidence="14 16" id="KW-0472">Membrane</keyword>
<feature type="transmembrane region" description="Helical" evidence="16">
    <location>
        <begin position="240"/>
        <end position="264"/>
    </location>
</feature>
<keyword evidence="7" id="KW-0999">Mitochondrion inner membrane</keyword>
<feature type="domain" description="NADH:quinone oxidoreductase/Mrp antiporter transmembrane" evidence="17">
    <location>
        <begin position="110"/>
        <end position="388"/>
    </location>
</feature>
<keyword evidence="5" id="KW-0679">Respiratory chain</keyword>
<dbReference type="Pfam" id="PF00361">
    <property type="entry name" value="Proton_antipo_M"/>
    <property type="match status" value="1"/>
</dbReference>
<evidence type="ECO:0000256" key="14">
    <source>
        <dbReference type="ARBA" id="ARBA00023136"/>
    </source>
</evidence>
<evidence type="ECO:0000259" key="17">
    <source>
        <dbReference type="Pfam" id="PF00361"/>
    </source>
</evidence>
<keyword evidence="12 16" id="KW-0830">Ubiquinone</keyword>
<keyword evidence="11 16" id="KW-0520">NAD</keyword>
<evidence type="ECO:0000259" key="19">
    <source>
        <dbReference type="Pfam" id="PF06455"/>
    </source>
</evidence>
<evidence type="ECO:0000256" key="10">
    <source>
        <dbReference type="ARBA" id="ARBA00022989"/>
    </source>
</evidence>
<evidence type="ECO:0000256" key="8">
    <source>
        <dbReference type="ARBA" id="ARBA00022967"/>
    </source>
</evidence>
<accession>A0A6H1PG07</accession>
<keyword evidence="13 16" id="KW-0496">Mitochondrion</keyword>
<geneLocation type="mitochondrion" evidence="20"/>
<name>A0A6H1PG07_9MOLL</name>
<feature type="transmembrane region" description="Helical" evidence="16">
    <location>
        <begin position="548"/>
        <end position="568"/>
    </location>
</feature>
<feature type="transmembrane region" description="Helical" evidence="16">
    <location>
        <begin position="424"/>
        <end position="443"/>
    </location>
</feature>
<keyword evidence="8" id="KW-1278">Translocase</keyword>
<evidence type="ECO:0000259" key="18">
    <source>
        <dbReference type="Pfam" id="PF00662"/>
    </source>
</evidence>
<evidence type="ECO:0000256" key="16">
    <source>
        <dbReference type="RuleBase" id="RU003404"/>
    </source>
</evidence>
<dbReference type="EC" id="7.1.1.2" evidence="2 16"/>
<dbReference type="InterPro" id="IPR001516">
    <property type="entry name" value="Proton_antipo_N"/>
</dbReference>
<feature type="transmembrane region" description="Helical" evidence="16">
    <location>
        <begin position="139"/>
        <end position="161"/>
    </location>
</feature>
<dbReference type="PANTHER" id="PTHR42829:SF2">
    <property type="entry name" value="NADH-UBIQUINONE OXIDOREDUCTASE CHAIN 5"/>
    <property type="match status" value="1"/>
</dbReference>
<dbReference type="InterPro" id="IPR001750">
    <property type="entry name" value="ND/Mrp_TM"/>
</dbReference>
<dbReference type="InterPro" id="IPR003945">
    <property type="entry name" value="NU5C-like"/>
</dbReference>